<proteinExistence type="predicted"/>
<keyword evidence="6" id="KW-1185">Reference proteome</keyword>
<dbReference type="SUPFAM" id="SSF48726">
    <property type="entry name" value="Immunoglobulin"/>
    <property type="match status" value="2"/>
</dbReference>
<dbReference type="EMBL" id="KZ308369">
    <property type="protein sequence ID" value="KAG8228359.1"/>
    <property type="molecule type" value="Genomic_DNA"/>
</dbReference>
<dbReference type="Gene3D" id="2.60.40.10">
    <property type="entry name" value="Immunoglobulins"/>
    <property type="match status" value="2"/>
</dbReference>
<evidence type="ECO:0000256" key="1">
    <source>
        <dbReference type="ARBA" id="ARBA00022729"/>
    </source>
</evidence>
<evidence type="ECO:0000313" key="6">
    <source>
        <dbReference type="Proteomes" id="UP000792457"/>
    </source>
</evidence>
<comment type="caution">
    <text evidence="5">The sequence shown here is derived from an EMBL/GenBank/DDBJ whole genome shotgun (WGS) entry which is preliminary data.</text>
</comment>
<keyword evidence="3" id="KW-0393">Immunoglobulin domain</keyword>
<evidence type="ECO:0000259" key="4">
    <source>
        <dbReference type="PROSITE" id="PS50835"/>
    </source>
</evidence>
<dbReference type="InterPro" id="IPR007110">
    <property type="entry name" value="Ig-like_dom"/>
</dbReference>
<dbReference type="Proteomes" id="UP000792457">
    <property type="component" value="Unassembled WGS sequence"/>
</dbReference>
<dbReference type="Pfam" id="PF07679">
    <property type="entry name" value="I-set"/>
    <property type="match status" value="1"/>
</dbReference>
<dbReference type="PANTHER" id="PTHR45080:SF8">
    <property type="entry name" value="IG-LIKE DOMAIN-CONTAINING PROTEIN"/>
    <property type="match status" value="1"/>
</dbReference>
<evidence type="ECO:0000313" key="5">
    <source>
        <dbReference type="EMBL" id="KAG8228359.1"/>
    </source>
</evidence>
<keyword evidence="2" id="KW-1015">Disulfide bond</keyword>
<feature type="domain" description="Ig-like" evidence="4">
    <location>
        <begin position="159"/>
        <end position="250"/>
    </location>
</feature>
<dbReference type="FunFam" id="2.60.40.10:FF:000333">
    <property type="entry name" value="Down syndrome cell adhesion molecule"/>
    <property type="match status" value="2"/>
</dbReference>
<reference evidence="5" key="1">
    <citation type="submission" date="2013-04" db="EMBL/GenBank/DDBJ databases">
        <authorList>
            <person name="Qu J."/>
            <person name="Murali S.C."/>
            <person name="Bandaranaike D."/>
            <person name="Bellair M."/>
            <person name="Blankenburg K."/>
            <person name="Chao H."/>
            <person name="Dinh H."/>
            <person name="Doddapaneni H."/>
            <person name="Downs B."/>
            <person name="Dugan-Rocha S."/>
            <person name="Elkadiri S."/>
            <person name="Gnanaolivu R.D."/>
            <person name="Hernandez B."/>
            <person name="Javaid M."/>
            <person name="Jayaseelan J.C."/>
            <person name="Lee S."/>
            <person name="Li M."/>
            <person name="Ming W."/>
            <person name="Munidasa M."/>
            <person name="Muniz J."/>
            <person name="Nguyen L."/>
            <person name="Ongeri F."/>
            <person name="Osuji N."/>
            <person name="Pu L.-L."/>
            <person name="Puazo M."/>
            <person name="Qu C."/>
            <person name="Quiroz J."/>
            <person name="Raj R."/>
            <person name="Weissenberger G."/>
            <person name="Xin Y."/>
            <person name="Zou X."/>
            <person name="Han Y."/>
            <person name="Richards S."/>
            <person name="Worley K."/>
            <person name="Muzny D."/>
            <person name="Gibbs R."/>
        </authorList>
    </citation>
    <scope>NUCLEOTIDE SEQUENCE</scope>
    <source>
        <strain evidence="5">Sampled in the wild</strain>
    </source>
</reference>
<dbReference type="OrthoDB" id="5982258at2759"/>
<evidence type="ECO:0000256" key="2">
    <source>
        <dbReference type="ARBA" id="ARBA00023157"/>
    </source>
</evidence>
<gene>
    <name evidence="5" type="ORF">J437_LFUL006810</name>
</gene>
<dbReference type="InterPro" id="IPR003598">
    <property type="entry name" value="Ig_sub2"/>
</dbReference>
<dbReference type="SMART" id="SM00409">
    <property type="entry name" value="IG"/>
    <property type="match status" value="2"/>
</dbReference>
<keyword evidence="1" id="KW-0732">Signal</keyword>
<feature type="domain" description="Ig-like" evidence="4">
    <location>
        <begin position="51"/>
        <end position="142"/>
    </location>
</feature>
<dbReference type="PANTHER" id="PTHR45080">
    <property type="entry name" value="CONTACTIN 5"/>
    <property type="match status" value="1"/>
</dbReference>
<dbReference type="PROSITE" id="PS50835">
    <property type="entry name" value="IG_LIKE"/>
    <property type="match status" value="2"/>
</dbReference>
<dbReference type="InterPro" id="IPR013098">
    <property type="entry name" value="Ig_I-set"/>
</dbReference>
<accession>A0A8K0K6E2</accession>
<organism evidence="5 6">
    <name type="scientific">Ladona fulva</name>
    <name type="common">Scarce chaser dragonfly</name>
    <name type="synonym">Libellula fulva</name>
    <dbReference type="NCBI Taxonomy" id="123851"/>
    <lineage>
        <taxon>Eukaryota</taxon>
        <taxon>Metazoa</taxon>
        <taxon>Ecdysozoa</taxon>
        <taxon>Arthropoda</taxon>
        <taxon>Hexapoda</taxon>
        <taxon>Insecta</taxon>
        <taxon>Pterygota</taxon>
        <taxon>Palaeoptera</taxon>
        <taxon>Odonata</taxon>
        <taxon>Epiprocta</taxon>
        <taxon>Anisoptera</taxon>
        <taxon>Libelluloidea</taxon>
        <taxon>Libellulidae</taxon>
        <taxon>Ladona</taxon>
    </lineage>
</organism>
<dbReference type="InterPro" id="IPR036179">
    <property type="entry name" value="Ig-like_dom_sf"/>
</dbReference>
<reference evidence="5" key="2">
    <citation type="submission" date="2017-10" db="EMBL/GenBank/DDBJ databases">
        <title>Ladona fulva Genome sequencing and assembly.</title>
        <authorList>
            <person name="Murali S."/>
            <person name="Richards S."/>
            <person name="Bandaranaike D."/>
            <person name="Bellair M."/>
            <person name="Blankenburg K."/>
            <person name="Chao H."/>
            <person name="Dinh H."/>
            <person name="Doddapaneni H."/>
            <person name="Dugan-Rocha S."/>
            <person name="Elkadiri S."/>
            <person name="Gnanaolivu R."/>
            <person name="Hernandez B."/>
            <person name="Skinner E."/>
            <person name="Javaid M."/>
            <person name="Lee S."/>
            <person name="Li M."/>
            <person name="Ming W."/>
            <person name="Munidasa M."/>
            <person name="Muniz J."/>
            <person name="Nguyen L."/>
            <person name="Hughes D."/>
            <person name="Osuji N."/>
            <person name="Pu L.-L."/>
            <person name="Puazo M."/>
            <person name="Qu C."/>
            <person name="Quiroz J."/>
            <person name="Raj R."/>
            <person name="Weissenberger G."/>
            <person name="Xin Y."/>
            <person name="Zou X."/>
            <person name="Han Y."/>
            <person name="Worley K."/>
            <person name="Muzny D."/>
            <person name="Gibbs R."/>
        </authorList>
    </citation>
    <scope>NUCLEOTIDE SEQUENCE</scope>
    <source>
        <strain evidence="5">Sampled in the wild</strain>
    </source>
</reference>
<dbReference type="AlphaFoldDB" id="A0A8K0K6E2"/>
<dbReference type="GO" id="GO:0008046">
    <property type="term" value="F:axon guidance receptor activity"/>
    <property type="evidence" value="ECO:0007669"/>
    <property type="project" value="TreeGrafter"/>
</dbReference>
<protein>
    <recommendedName>
        <fullName evidence="4">Ig-like domain-containing protein</fullName>
    </recommendedName>
</protein>
<dbReference type="GO" id="GO:0005886">
    <property type="term" value="C:plasma membrane"/>
    <property type="evidence" value="ECO:0007669"/>
    <property type="project" value="TreeGrafter"/>
</dbReference>
<name>A0A8K0K6E2_LADFU</name>
<dbReference type="Pfam" id="PF13927">
    <property type="entry name" value="Ig_3"/>
    <property type="match status" value="1"/>
</dbReference>
<dbReference type="GO" id="GO:0050808">
    <property type="term" value="P:synapse organization"/>
    <property type="evidence" value="ECO:0007669"/>
    <property type="project" value="TreeGrafter"/>
</dbReference>
<evidence type="ECO:0000256" key="3">
    <source>
        <dbReference type="ARBA" id="ARBA00023319"/>
    </source>
</evidence>
<dbReference type="GO" id="GO:0030424">
    <property type="term" value="C:axon"/>
    <property type="evidence" value="ECO:0007669"/>
    <property type="project" value="TreeGrafter"/>
</dbReference>
<dbReference type="SMART" id="SM00408">
    <property type="entry name" value="IGc2"/>
    <property type="match status" value="2"/>
</dbReference>
<sequence>MALSGVPGWNRSKVTPYLSKAATSDLWVSLSTTFLLYPHLANEPPATPVPPKLNPFSTRSDLHLGERVGLQCTVSRGDPPLLIEWLKDGLPLPRSAPGLLVRAIDEFTSIVSIAALSPAHSGNYTCVARNGVAQASHSAALSVNGNRTAIGRGASDVPPAISPFAFGELSEGERVKVSCSVKRGDLPLSISWMKDFQPLSHDLDITVRDTEEYSSILAISSVTSRHSGNYTCVARNPARESTRTAELIVTGNVLAET</sequence>
<dbReference type="InterPro" id="IPR003599">
    <property type="entry name" value="Ig_sub"/>
</dbReference>
<dbReference type="InterPro" id="IPR050958">
    <property type="entry name" value="Cell_Adh-Cytoskel_Orgn"/>
</dbReference>
<dbReference type="GO" id="GO:0043025">
    <property type="term" value="C:neuronal cell body"/>
    <property type="evidence" value="ECO:0007669"/>
    <property type="project" value="TreeGrafter"/>
</dbReference>
<dbReference type="GO" id="GO:0007156">
    <property type="term" value="P:homophilic cell adhesion via plasma membrane adhesion molecules"/>
    <property type="evidence" value="ECO:0007669"/>
    <property type="project" value="TreeGrafter"/>
</dbReference>
<dbReference type="InterPro" id="IPR013783">
    <property type="entry name" value="Ig-like_fold"/>
</dbReference>